<accession>A0A7X1BT98</accession>
<evidence type="ECO:0000313" key="3">
    <source>
        <dbReference type="EMBL" id="MBC2622677.1"/>
    </source>
</evidence>
<dbReference type="Gene3D" id="1.10.260.40">
    <property type="entry name" value="lambda repressor-like DNA-binding domains"/>
    <property type="match status" value="1"/>
</dbReference>
<dbReference type="SUPFAM" id="SSF47413">
    <property type="entry name" value="lambda repressor-like DNA-binding domains"/>
    <property type="match status" value="1"/>
</dbReference>
<dbReference type="InterPro" id="IPR001387">
    <property type="entry name" value="Cro/C1-type_HTH"/>
</dbReference>
<dbReference type="PANTHER" id="PTHR36924:SF1">
    <property type="entry name" value="ANTITOXIN HIGA-1"/>
    <property type="match status" value="1"/>
</dbReference>
<dbReference type="InterPro" id="IPR010982">
    <property type="entry name" value="Lambda_DNA-bd_dom_sf"/>
</dbReference>
<evidence type="ECO:0000259" key="2">
    <source>
        <dbReference type="PROSITE" id="PS50943"/>
    </source>
</evidence>
<dbReference type="Proteomes" id="UP000548504">
    <property type="component" value="Unassembled WGS sequence"/>
</dbReference>
<dbReference type="GO" id="GO:0003677">
    <property type="term" value="F:DNA binding"/>
    <property type="evidence" value="ECO:0007669"/>
    <property type="project" value="UniProtKB-KW"/>
</dbReference>
<dbReference type="EMBL" id="JACLAG010000010">
    <property type="protein sequence ID" value="MBC2622677.1"/>
    <property type="molecule type" value="Genomic_DNA"/>
</dbReference>
<evidence type="ECO:0000313" key="4">
    <source>
        <dbReference type="Proteomes" id="UP000548504"/>
    </source>
</evidence>
<proteinExistence type="predicted"/>
<reference evidence="3 4" key="1">
    <citation type="submission" date="2020-08" db="EMBL/GenBank/DDBJ databases">
        <title>Emergence and comparative genomics analysis of Citrobacter in Fennec fox imported from North Africa to China.</title>
        <authorList>
            <person name="Zheng B."/>
        </authorList>
    </citation>
    <scope>NUCLEOTIDE SEQUENCE [LARGE SCALE GENOMIC DNA]</scope>
    <source>
        <strain evidence="3 4">FF141</strain>
    </source>
</reference>
<dbReference type="AlphaFoldDB" id="A0A7X1BT98"/>
<dbReference type="NCBIfam" id="TIGR02607">
    <property type="entry name" value="antidote_HigA"/>
    <property type="match status" value="1"/>
</dbReference>
<dbReference type="Pfam" id="PF01381">
    <property type="entry name" value="HTH_3"/>
    <property type="match status" value="1"/>
</dbReference>
<gene>
    <name evidence="3" type="ORF">H7I73_23855</name>
</gene>
<evidence type="ECO:0000256" key="1">
    <source>
        <dbReference type="ARBA" id="ARBA00023125"/>
    </source>
</evidence>
<comment type="caution">
    <text evidence="3">The sequence shown here is derived from an EMBL/GenBank/DDBJ whole genome shotgun (WGS) entry which is preliminary data.</text>
</comment>
<dbReference type="RefSeq" id="WP_181553293.1">
    <property type="nucleotide sequence ID" value="NZ_JACLAG010000010.1"/>
</dbReference>
<feature type="domain" description="HTH cro/C1-type" evidence="2">
    <location>
        <begin position="10"/>
        <end position="64"/>
    </location>
</feature>
<dbReference type="CDD" id="cd00093">
    <property type="entry name" value="HTH_XRE"/>
    <property type="match status" value="1"/>
</dbReference>
<dbReference type="PANTHER" id="PTHR36924">
    <property type="entry name" value="ANTITOXIN HIGA-1"/>
    <property type="match status" value="1"/>
</dbReference>
<keyword evidence="1" id="KW-0238">DNA-binding</keyword>
<protein>
    <submittedName>
        <fullName evidence="3">HigA family addiction module antidote protein</fullName>
    </submittedName>
</protein>
<sequence>MSNLHPGEILKKVIEQRNISSAAAAREIGVNIATISRLINKKQSLTADVALKLGPFCGLEPLWLLAQQNIYDIALLSKEQGKDE</sequence>
<name>A0A7X1BT98_9ENTR</name>
<dbReference type="SMART" id="SM00530">
    <property type="entry name" value="HTH_XRE"/>
    <property type="match status" value="1"/>
</dbReference>
<dbReference type="PROSITE" id="PS50943">
    <property type="entry name" value="HTH_CROC1"/>
    <property type="match status" value="1"/>
</dbReference>
<organism evidence="3 4">
    <name type="scientific">Citrobacter cronae</name>
    <dbReference type="NCBI Taxonomy" id="1748967"/>
    <lineage>
        <taxon>Bacteria</taxon>
        <taxon>Pseudomonadati</taxon>
        <taxon>Pseudomonadota</taxon>
        <taxon>Gammaproteobacteria</taxon>
        <taxon>Enterobacterales</taxon>
        <taxon>Enterobacteriaceae</taxon>
        <taxon>Citrobacter</taxon>
        <taxon>Citrobacter freundii complex</taxon>
    </lineage>
</organism>
<dbReference type="InterPro" id="IPR013430">
    <property type="entry name" value="Toxin_antidote_HigA"/>
</dbReference>